<gene>
    <name evidence="1" type="ordered locus">Adeg_1589</name>
</gene>
<evidence type="ECO:0000313" key="2">
    <source>
        <dbReference type="Proteomes" id="UP000002620"/>
    </source>
</evidence>
<dbReference type="EMBL" id="CP001785">
    <property type="protein sequence ID" value="ACX52684.1"/>
    <property type="molecule type" value="Genomic_DNA"/>
</dbReference>
<accession>C9R8Q5</accession>
<sequence length="256" mass="30177">MEKKEGRLFLGTSGYSYSHWRGNFYPLELERDKWLSFYAQEFNAVELNVTFYRLPRPSTWKKWRELTPPAFAFAVKGHQNITHRKRLREVEEELDRFLTNASLLGEKLHLILWQLPPGARAEEEHLESFCRLLKGHPVASACRHAFEFRHPSWFREEIYALLRRFNFALCWADAPRWPRAEEVTADFVYLRFHGHERLYASCYPTEILDRWAQVIRQQLDAGRDVYAFFNNDAAGYAVANARELQELVKALNPPGG</sequence>
<dbReference type="KEGG" id="adg:Adeg_1589"/>
<keyword evidence="2" id="KW-1185">Reference proteome</keyword>
<dbReference type="STRING" id="429009.Adeg_1589"/>
<dbReference type="eggNOG" id="COG1801">
    <property type="taxonomic scope" value="Bacteria"/>
</dbReference>
<dbReference type="OrthoDB" id="9780310at2"/>
<dbReference type="SUPFAM" id="SSF117396">
    <property type="entry name" value="TM1631-like"/>
    <property type="match status" value="1"/>
</dbReference>
<dbReference type="HOGENOM" id="CLU_046519_1_1_9"/>
<dbReference type="Proteomes" id="UP000002620">
    <property type="component" value="Chromosome"/>
</dbReference>
<name>C9R8Q5_AMMDK</name>
<dbReference type="PANTHER" id="PTHR30348">
    <property type="entry name" value="UNCHARACTERIZED PROTEIN YECE"/>
    <property type="match status" value="1"/>
</dbReference>
<dbReference type="InterPro" id="IPR002763">
    <property type="entry name" value="DUF72"/>
</dbReference>
<dbReference type="AlphaFoldDB" id="C9R8Q5"/>
<reference evidence="1 2" key="1">
    <citation type="submission" date="2009-10" db="EMBL/GenBank/DDBJ databases">
        <title>Complete sequence of chromosome of Ammonifex degensii KC4.</title>
        <authorList>
            <consortium name="US DOE Joint Genome Institute"/>
            <person name="Kerfeld C."/>
            <person name="Goodner B."/>
            <person name="Huber H."/>
            <person name="Stetter K."/>
            <person name="Lucas S."/>
            <person name="Copeland A."/>
            <person name="Lapidus A."/>
            <person name="Glavina del Rio T."/>
            <person name="Dalin E."/>
            <person name="Tice H."/>
            <person name="Bruce D."/>
            <person name="Goodwin L."/>
            <person name="Pitluck S."/>
            <person name="Saunders E."/>
            <person name="Brettin T."/>
            <person name="Detter J.C."/>
            <person name="Han C."/>
            <person name="Larimer F."/>
            <person name="Land M."/>
            <person name="Hauser L."/>
            <person name="Kyrpides N."/>
            <person name="Ovchinnikova G."/>
            <person name="Richardson P."/>
        </authorList>
    </citation>
    <scope>NUCLEOTIDE SEQUENCE [LARGE SCALE GENOMIC DNA]</scope>
    <source>
        <strain evidence="2">DSM 10501 / KC4</strain>
    </source>
</reference>
<dbReference type="Gene3D" id="3.20.20.410">
    <property type="entry name" value="Protein of unknown function UPF0759"/>
    <property type="match status" value="1"/>
</dbReference>
<proteinExistence type="predicted"/>
<organism evidence="1 2">
    <name type="scientific">Ammonifex degensii (strain DSM 10501 / KC4)</name>
    <dbReference type="NCBI Taxonomy" id="429009"/>
    <lineage>
        <taxon>Bacteria</taxon>
        <taxon>Bacillati</taxon>
        <taxon>Bacillota</taxon>
        <taxon>Clostridia</taxon>
        <taxon>Thermoanaerobacterales</taxon>
        <taxon>Thermoanaerobacteraceae</taxon>
        <taxon>Ammonifex</taxon>
    </lineage>
</organism>
<evidence type="ECO:0000313" key="1">
    <source>
        <dbReference type="EMBL" id="ACX52684.1"/>
    </source>
</evidence>
<evidence type="ECO:0008006" key="3">
    <source>
        <dbReference type="Google" id="ProtNLM"/>
    </source>
</evidence>
<protein>
    <recommendedName>
        <fullName evidence="3">DUF72 domain-containing protein</fullName>
    </recommendedName>
</protein>
<dbReference type="InterPro" id="IPR036520">
    <property type="entry name" value="UPF0759_sf"/>
</dbReference>
<dbReference type="Pfam" id="PF01904">
    <property type="entry name" value="DUF72"/>
    <property type="match status" value="1"/>
</dbReference>
<dbReference type="RefSeq" id="WP_015739561.1">
    <property type="nucleotide sequence ID" value="NC_013385.1"/>
</dbReference>
<dbReference type="PANTHER" id="PTHR30348:SF4">
    <property type="entry name" value="DUF72 DOMAIN-CONTAINING PROTEIN"/>
    <property type="match status" value="1"/>
</dbReference>